<dbReference type="AlphaFoldDB" id="A0A7J0FI07"/>
<evidence type="ECO:0000313" key="1">
    <source>
        <dbReference type="EMBL" id="GFY98338.1"/>
    </source>
</evidence>
<comment type="caution">
    <text evidence="1">The sequence shown here is derived from an EMBL/GenBank/DDBJ whole genome shotgun (WGS) entry which is preliminary data.</text>
</comment>
<protein>
    <submittedName>
        <fullName evidence="1">Uncharacterized protein</fullName>
    </submittedName>
</protein>
<gene>
    <name evidence="1" type="ORF">Acr_12g0008790</name>
</gene>
<organism evidence="1 2">
    <name type="scientific">Actinidia rufa</name>
    <dbReference type="NCBI Taxonomy" id="165716"/>
    <lineage>
        <taxon>Eukaryota</taxon>
        <taxon>Viridiplantae</taxon>
        <taxon>Streptophyta</taxon>
        <taxon>Embryophyta</taxon>
        <taxon>Tracheophyta</taxon>
        <taxon>Spermatophyta</taxon>
        <taxon>Magnoliopsida</taxon>
        <taxon>eudicotyledons</taxon>
        <taxon>Gunneridae</taxon>
        <taxon>Pentapetalae</taxon>
        <taxon>asterids</taxon>
        <taxon>Ericales</taxon>
        <taxon>Actinidiaceae</taxon>
        <taxon>Actinidia</taxon>
    </lineage>
</organism>
<proteinExistence type="predicted"/>
<dbReference type="EMBL" id="BJWL01000012">
    <property type="protein sequence ID" value="GFY98338.1"/>
    <property type="molecule type" value="Genomic_DNA"/>
</dbReference>
<dbReference type="Proteomes" id="UP000585474">
    <property type="component" value="Unassembled WGS sequence"/>
</dbReference>
<sequence length="83" mass="9283">MVRDCWSQGQLDFKNISIPPNPNPNPNPSILDRILATPLQCFNLPPDCLVWKHTANGQFSTKSAMETIEEQHPHPPVPILGVE</sequence>
<evidence type="ECO:0000313" key="2">
    <source>
        <dbReference type="Proteomes" id="UP000585474"/>
    </source>
</evidence>
<reference evidence="1 2" key="1">
    <citation type="submission" date="2019-07" db="EMBL/GenBank/DDBJ databases">
        <title>De Novo Assembly of kiwifruit Actinidia rufa.</title>
        <authorList>
            <person name="Sugita-Konishi S."/>
            <person name="Sato K."/>
            <person name="Mori E."/>
            <person name="Abe Y."/>
            <person name="Kisaki G."/>
            <person name="Hamano K."/>
            <person name="Suezawa K."/>
            <person name="Otani M."/>
            <person name="Fukuda T."/>
            <person name="Manabe T."/>
            <person name="Gomi K."/>
            <person name="Tabuchi M."/>
            <person name="Akimitsu K."/>
            <person name="Kataoka I."/>
        </authorList>
    </citation>
    <scope>NUCLEOTIDE SEQUENCE [LARGE SCALE GENOMIC DNA]</scope>
    <source>
        <strain evidence="2">cv. Fuchu</strain>
    </source>
</reference>
<keyword evidence="2" id="KW-1185">Reference proteome</keyword>
<name>A0A7J0FI07_9ERIC</name>
<accession>A0A7J0FI07</accession>